<dbReference type="PANTHER" id="PTHR30441:SF8">
    <property type="entry name" value="DUF748 DOMAIN-CONTAINING PROTEIN"/>
    <property type="match status" value="1"/>
</dbReference>
<evidence type="ECO:0000256" key="2">
    <source>
        <dbReference type="SAM" id="Phobius"/>
    </source>
</evidence>
<keyword evidence="2" id="KW-1133">Transmembrane helix</keyword>
<evidence type="ECO:0000313" key="3">
    <source>
        <dbReference type="EMBL" id="MDR6846271.1"/>
    </source>
</evidence>
<protein>
    <submittedName>
        <fullName evidence="3">AsmA protein</fullName>
    </submittedName>
</protein>
<dbReference type="Proteomes" id="UP001261871">
    <property type="component" value="Unassembled WGS sequence"/>
</dbReference>
<feature type="transmembrane region" description="Helical" evidence="2">
    <location>
        <begin position="32"/>
        <end position="51"/>
    </location>
</feature>
<comment type="caution">
    <text evidence="3">The sequence shown here is derived from an EMBL/GenBank/DDBJ whole genome shotgun (WGS) entry which is preliminary data.</text>
</comment>
<evidence type="ECO:0000256" key="1">
    <source>
        <dbReference type="SAM" id="MobiDB-lite"/>
    </source>
</evidence>
<dbReference type="RefSeq" id="WP_310008341.1">
    <property type="nucleotide sequence ID" value="NZ_JAVDTX010000007.1"/>
</dbReference>
<keyword evidence="4" id="KW-1185">Reference proteome</keyword>
<feature type="region of interest" description="Disordered" evidence="1">
    <location>
        <begin position="913"/>
        <end position="934"/>
    </location>
</feature>
<name>A0ABU1S5G9_9FLAO</name>
<keyword evidence="2" id="KW-0472">Membrane</keyword>
<dbReference type="EMBL" id="JAVDTX010000007">
    <property type="protein sequence ID" value="MDR6846271.1"/>
    <property type="molecule type" value="Genomic_DNA"/>
</dbReference>
<reference evidence="3 4" key="1">
    <citation type="submission" date="2023-07" db="EMBL/GenBank/DDBJ databases">
        <title>Sorghum-associated microbial communities from plants grown in Nebraska, USA.</title>
        <authorList>
            <person name="Schachtman D."/>
        </authorList>
    </citation>
    <scope>NUCLEOTIDE SEQUENCE [LARGE SCALE GENOMIC DNA]</scope>
    <source>
        <strain evidence="3 4">BE124</strain>
    </source>
</reference>
<keyword evidence="2" id="KW-0812">Transmembrane</keyword>
<feature type="compositionally biased region" description="Acidic residues" evidence="1">
    <location>
        <begin position="925"/>
        <end position="934"/>
    </location>
</feature>
<organism evidence="3 4">
    <name type="scientific">Flavobacterium granuli</name>
    <dbReference type="NCBI Taxonomy" id="280093"/>
    <lineage>
        <taxon>Bacteria</taxon>
        <taxon>Pseudomonadati</taxon>
        <taxon>Bacteroidota</taxon>
        <taxon>Flavobacteriia</taxon>
        <taxon>Flavobacteriales</taxon>
        <taxon>Flavobacteriaceae</taxon>
        <taxon>Flavobacterium</taxon>
    </lineage>
</organism>
<feature type="compositionally biased region" description="Basic and acidic residues" evidence="1">
    <location>
        <begin position="913"/>
        <end position="924"/>
    </location>
</feature>
<accession>A0ABU1S5G9</accession>
<dbReference type="PANTHER" id="PTHR30441">
    <property type="entry name" value="DUF748 DOMAIN-CONTAINING PROTEIN"/>
    <property type="match status" value="1"/>
</dbReference>
<sequence length="934" mass="104450">MNLDFKFSFIILYQSQMAVTSYKSIFFKIIKYTGITLVVLLALMFITPLVFSDKIKEQVKKTANEKLNGELNYSEAKVSFFSHFPSLTLTLSDFKLNGSAPFQNEKFITADEVAFGINLSSLVFGKTIKVDQIFLSNSLINVKVNKKGEANYNVYIAEKETTPKEESETGLKLEEIEITNSKLIYDDQSANIHVDAFGFNYLGNGDFSKAIFALHSKAKIEKLNVIYENEPYLMNKKVDGDLITKINTNSLSFVFEQNDLFINKLLVDFTGKFDFLKDGYDIDFKIKSNKSNLNDLFTAFPPKYVTWLKDTELKGNVDLLLTLKGKYIAAQNLGPDLNLNFKVKGGFVNYKKSAFPVSNLNMDIAAKVPSLNPELLELDAKNVSLNIGKNYLKTQLKVNGMTTPDIDLVLKSQIDLEKLNRAFGVSDIELKGMLVSDFKAKGKYDQKKRLFPNANGTLNLKNGFVKTPYYPNPITDINVVSKVSNQKGTYDGLSVMLKPAGFTFEGEPFLVEADLKNFDDLNYDIKAKGTLNISKIYKVFSQKGLDVDGFVKADLELKGIQSYAQKGDYSKLHNKGTLELRNINVTTEYLPKSFLIKEGIFRFNQDKMSFNTFLASYGESDFKLNGYLQNVFNFMSSKNGVLRGSFTLNSKYLNIDEFMSSTSTAPVVTTTAVPGSTAQPTVQEKGVILIPSNLDLQFYATAHKINYQGLILQDGKGAVKIKDGKMLMQNTGFNLIGCNVAMNAAYQGFTPKKAVFEYEIKASEFDIKRAYKEVKMFKEMASAAENAEGIVSLDYKIKGRLNQQMMPVYPSLIGGGVLSIKDVKVKGMKMFTAVSKTTDHEEIKNPELSKVDIKSTVKNNIITIERFKFKFAGFRPRIEGTSSLDGKLNIKMRLGLPPLGIIGVPLTVTGTKDNPKVKVGKKGEEIEETQDTEE</sequence>
<evidence type="ECO:0000313" key="4">
    <source>
        <dbReference type="Proteomes" id="UP001261871"/>
    </source>
</evidence>
<proteinExistence type="predicted"/>
<dbReference type="InterPro" id="IPR052894">
    <property type="entry name" value="AsmA-related"/>
</dbReference>
<gene>
    <name evidence="3" type="ORF">J2W95_002987</name>
</gene>